<feature type="domain" description="Chromatin assembly factor 1 subunit A dimerization" evidence="6">
    <location>
        <begin position="562"/>
        <end position="629"/>
    </location>
</feature>
<dbReference type="InterPro" id="IPR022043">
    <property type="entry name" value="CAF1A_DD"/>
</dbReference>
<evidence type="ECO:0000256" key="3">
    <source>
        <dbReference type="ARBA" id="ARBA00023204"/>
    </source>
</evidence>
<proteinExistence type="predicted"/>
<evidence type="ECO:0000256" key="2">
    <source>
        <dbReference type="ARBA" id="ARBA00022763"/>
    </source>
</evidence>
<feature type="region of interest" description="Disordered" evidence="5">
    <location>
        <begin position="1"/>
        <end position="172"/>
    </location>
</feature>
<evidence type="ECO:0000256" key="1">
    <source>
        <dbReference type="ARBA" id="ARBA00004123"/>
    </source>
</evidence>
<dbReference type="AlphaFoldDB" id="A0A388K1M0"/>
<feature type="region of interest" description="Disordered" evidence="5">
    <location>
        <begin position="1120"/>
        <end position="1147"/>
    </location>
</feature>
<dbReference type="PANTHER" id="PTHR15272">
    <property type="entry name" value="CHROMATIN ASSEMBLY FACTOR 1 SUBUNIT A CAF-1 SUBUNIT A"/>
    <property type="match status" value="1"/>
</dbReference>
<dbReference type="Gramene" id="GBG63944">
    <property type="protein sequence ID" value="GBG63944"/>
    <property type="gene ID" value="CBR_g39948"/>
</dbReference>
<dbReference type="STRING" id="69332.A0A388K1M0"/>
<sequence length="1147" mass="122411">MKEGEAVSGSGSGGGAVVGKEAGRERQRVEKETEKERQRALKEAEKERLRQEKEAERERQRQEKEAEKERLRQEREVEKERQRQEKEAEKERQRQEKDAERDRQRQEREAERERQRLEKEAEKEKQRVERERERSLKDAEKERLRAEKEMKRQQDEAEKEQKRLEKEAEDKKRALALKKQASIMDKFLLKPYLSTGTAAAVAATTAAGGGGAEGRGEEVGGSMATLAVLPHQQQHQPHIMVAGTGLNKSERGPFLLSSRFSPAAGESRRDTLFLPPTVSPDTVAMATLGTGPPATSGMDAELGQAREGEVDIGVLRSRHLSKWRWAGRDHRRRKLDRWGKRRRPKASSSWGLLRAAGTSAAKAARNGLSSAEGAARGATGEHSADVEYSTSNKAVVDDAGLVARDSDSKRSHQQENSDADTCRQLFGDDRDRFIAMRNERTTSGSGREPRLERIGGQMKTRGSGDGMMEEFRENKLGEDVGAVAVNDDDDDDYDDRGLGRHRRRESGGQEDEEVVDGLAFADDHENQQHLDDDENREGTGTSMRRALLLMDEERGRAPKRRKLLQFHDNYRPAYYGTFSKHSDVIGARHPLRKDPSLDYDADSDAEWEEEEPGESLSDLDVKECEDDDEKPGDDEDSADGFVVPDGYLSEGEGAGADEDDGTSTEDVAIGQQERSRARDDSVPGGVQENEAFAEDLAKWRAMNKCRRLLAMATERALRTNCPLIVSRLLPPLPPRPPLQAQSQPQPPALGVIPAPATPPSSVVESLFERGKEKEGILSAAPSAGRSLDNDGKAGITCSISGASTLPFASGGPVSGTVSGTTSKLDDAILRALSVMPLEGDLVVEAPCPSGHGVTNDEMLGGGGDEEGRRKGGMRRSVGGAGGKGSAAGSRHGPGKKEMLAQAGGGGEGGTACAAAASNCNLPSSPAAVNGDAAAGSASKPPGPRVTPITKFFTKVSSSVVASSSPSSCPSSPLNANSPLAKVPPSVPSGTTVPSTDSRVAVALPVVATDVVSGSGKKKACTAPRTKVSPTMVRKKRESNGAAVVGACSPSPSPSLPRWCVRIGHREAGCEPADRTVIVGATTTEGCVNGGACGADSVAGKIGDDETGGVGGSAAAADCRADGSGSGQLSIDCSGSGRGKTKGCKRKL</sequence>
<dbReference type="Proteomes" id="UP000265515">
    <property type="component" value="Unassembled WGS sequence"/>
</dbReference>
<evidence type="ECO:0000313" key="7">
    <source>
        <dbReference type="EMBL" id="GBG63944.1"/>
    </source>
</evidence>
<comment type="caution">
    <text evidence="7">The sequence shown here is derived from an EMBL/GenBank/DDBJ whole genome shotgun (WGS) entry which is preliminary data.</text>
</comment>
<evidence type="ECO:0000256" key="5">
    <source>
        <dbReference type="SAM" id="MobiDB-lite"/>
    </source>
</evidence>
<organism evidence="7 8">
    <name type="scientific">Chara braunii</name>
    <name type="common">Braun's stonewort</name>
    <dbReference type="NCBI Taxonomy" id="69332"/>
    <lineage>
        <taxon>Eukaryota</taxon>
        <taxon>Viridiplantae</taxon>
        <taxon>Streptophyta</taxon>
        <taxon>Charophyceae</taxon>
        <taxon>Charales</taxon>
        <taxon>Characeae</taxon>
        <taxon>Chara</taxon>
    </lineage>
</organism>
<feature type="compositionally biased region" description="Basic and acidic residues" evidence="5">
    <location>
        <begin position="521"/>
        <end position="530"/>
    </location>
</feature>
<dbReference type="PANTHER" id="PTHR15272:SF0">
    <property type="entry name" value="CHROMATIN ASSEMBLY FACTOR 1 SUBUNIT A"/>
    <property type="match status" value="1"/>
</dbReference>
<dbReference type="GO" id="GO:0006334">
    <property type="term" value="P:nucleosome assembly"/>
    <property type="evidence" value="ECO:0007669"/>
    <property type="project" value="TreeGrafter"/>
</dbReference>
<accession>A0A388K1M0</accession>
<feature type="compositionally biased region" description="Basic and acidic residues" evidence="5">
    <location>
        <begin position="21"/>
        <end position="172"/>
    </location>
</feature>
<evidence type="ECO:0000259" key="6">
    <source>
        <dbReference type="Pfam" id="PF12253"/>
    </source>
</evidence>
<keyword evidence="8" id="KW-1185">Reference proteome</keyword>
<dbReference type="GO" id="GO:0033186">
    <property type="term" value="C:CAF-1 complex"/>
    <property type="evidence" value="ECO:0007669"/>
    <property type="project" value="TreeGrafter"/>
</dbReference>
<feature type="compositionally biased region" description="Basic and acidic residues" evidence="5">
    <location>
        <begin position="404"/>
        <end position="415"/>
    </location>
</feature>
<protein>
    <recommendedName>
        <fullName evidence="6">Chromatin assembly factor 1 subunit A dimerization domain-containing protein</fullName>
    </recommendedName>
</protein>
<dbReference type="OrthoDB" id="440676at2759"/>
<evidence type="ECO:0000313" key="8">
    <source>
        <dbReference type="Proteomes" id="UP000265515"/>
    </source>
</evidence>
<gene>
    <name evidence="7" type="ORF">CBR_g39948</name>
</gene>
<comment type="subcellular location">
    <subcellularLocation>
        <location evidence="1">Nucleus</location>
    </subcellularLocation>
</comment>
<feature type="compositionally biased region" description="Basic residues" evidence="5">
    <location>
        <begin position="1138"/>
        <end position="1147"/>
    </location>
</feature>
<feature type="compositionally biased region" description="Acidic residues" evidence="5">
    <location>
        <begin position="623"/>
        <end position="638"/>
    </location>
</feature>
<feature type="region of interest" description="Disordered" evidence="5">
    <location>
        <begin position="403"/>
        <end position="422"/>
    </location>
</feature>
<feature type="compositionally biased region" description="Acidic residues" evidence="5">
    <location>
        <begin position="597"/>
        <end position="613"/>
    </location>
</feature>
<name>A0A388K1M0_CHABU</name>
<feature type="region of interest" description="Disordered" evidence="5">
    <location>
        <begin position="476"/>
        <end position="541"/>
    </location>
</feature>
<feature type="compositionally biased region" description="Basic residues" evidence="5">
    <location>
        <begin position="331"/>
        <end position="345"/>
    </location>
</feature>
<evidence type="ECO:0000256" key="4">
    <source>
        <dbReference type="ARBA" id="ARBA00023242"/>
    </source>
</evidence>
<dbReference type="GO" id="GO:0005634">
    <property type="term" value="C:nucleus"/>
    <property type="evidence" value="ECO:0007669"/>
    <property type="project" value="UniProtKB-SubCell"/>
</dbReference>
<dbReference type="GO" id="GO:0006281">
    <property type="term" value="P:DNA repair"/>
    <property type="evidence" value="ECO:0007669"/>
    <property type="project" value="UniProtKB-KW"/>
</dbReference>
<keyword evidence="3" id="KW-0234">DNA repair</keyword>
<feature type="region of interest" description="Disordered" evidence="5">
    <location>
        <begin position="588"/>
        <end position="687"/>
    </location>
</feature>
<feature type="region of interest" description="Disordered" evidence="5">
    <location>
        <begin position="962"/>
        <end position="994"/>
    </location>
</feature>
<feature type="region of interest" description="Disordered" evidence="5">
    <location>
        <begin position="851"/>
        <end position="907"/>
    </location>
</feature>
<keyword evidence="2" id="KW-0227">DNA damage</keyword>
<dbReference type="EMBL" id="BFEA01000044">
    <property type="protein sequence ID" value="GBG63944.1"/>
    <property type="molecule type" value="Genomic_DNA"/>
</dbReference>
<feature type="region of interest" description="Disordered" evidence="5">
    <location>
        <begin position="372"/>
        <end position="391"/>
    </location>
</feature>
<keyword evidence="4" id="KW-0539">Nucleus</keyword>
<reference evidence="7 8" key="1">
    <citation type="journal article" date="2018" name="Cell">
        <title>The Chara Genome: Secondary Complexity and Implications for Plant Terrestrialization.</title>
        <authorList>
            <person name="Nishiyama T."/>
            <person name="Sakayama H."/>
            <person name="Vries J.D."/>
            <person name="Buschmann H."/>
            <person name="Saint-Marcoux D."/>
            <person name="Ullrich K.K."/>
            <person name="Haas F.B."/>
            <person name="Vanderstraeten L."/>
            <person name="Becker D."/>
            <person name="Lang D."/>
            <person name="Vosolsobe S."/>
            <person name="Rombauts S."/>
            <person name="Wilhelmsson P.K.I."/>
            <person name="Janitza P."/>
            <person name="Kern R."/>
            <person name="Heyl A."/>
            <person name="Rumpler F."/>
            <person name="Villalobos L.I.A.C."/>
            <person name="Clay J.M."/>
            <person name="Skokan R."/>
            <person name="Toyoda A."/>
            <person name="Suzuki Y."/>
            <person name="Kagoshima H."/>
            <person name="Schijlen E."/>
            <person name="Tajeshwar N."/>
            <person name="Catarino B."/>
            <person name="Hetherington A.J."/>
            <person name="Saltykova A."/>
            <person name="Bonnot C."/>
            <person name="Breuninger H."/>
            <person name="Symeonidi A."/>
            <person name="Radhakrishnan G.V."/>
            <person name="Van Nieuwerburgh F."/>
            <person name="Deforce D."/>
            <person name="Chang C."/>
            <person name="Karol K.G."/>
            <person name="Hedrich R."/>
            <person name="Ulvskov P."/>
            <person name="Glockner G."/>
            <person name="Delwiche C.F."/>
            <person name="Petrasek J."/>
            <person name="Van de Peer Y."/>
            <person name="Friml J."/>
            <person name="Beilby M."/>
            <person name="Dolan L."/>
            <person name="Kohara Y."/>
            <person name="Sugano S."/>
            <person name="Fujiyama A."/>
            <person name="Delaux P.-M."/>
            <person name="Quint M."/>
            <person name="TheiBen G."/>
            <person name="Hagemann M."/>
            <person name="Harholt J."/>
            <person name="Dunand C."/>
            <person name="Zachgo S."/>
            <person name="Langdale J."/>
            <person name="Maumus F."/>
            <person name="Straeten D.V.D."/>
            <person name="Gould S.B."/>
            <person name="Rensing S.A."/>
        </authorList>
    </citation>
    <scope>NUCLEOTIDE SEQUENCE [LARGE SCALE GENOMIC DNA]</scope>
    <source>
        <strain evidence="7 8">S276</strain>
    </source>
</reference>
<feature type="region of interest" description="Disordered" evidence="5">
    <location>
        <begin position="331"/>
        <end position="353"/>
    </location>
</feature>
<dbReference type="Pfam" id="PF12253">
    <property type="entry name" value="CAF1A_dimeriz"/>
    <property type="match status" value="1"/>
</dbReference>